<evidence type="ECO:0000313" key="15">
    <source>
        <dbReference type="Proteomes" id="UP000224634"/>
    </source>
</evidence>
<evidence type="ECO:0000313" key="14">
    <source>
        <dbReference type="EMBL" id="PGH23710.1"/>
    </source>
</evidence>
<sequence>MTPLSENDREVITRYPLGSSIDHLRESLRIVERAYTAVSPLDGADDSSGQDSKKAVSRLLSALIGTEAAFALRSNNAGVDVITTLATTIKHLQQSDFSYSHYQPLVKLVLEGAPDFDIWSTVLALISKFSRVTPPASVPPAFDSTPITHTSASQQGDEQTRRLVEARVFEEIRGCTFRNVNGFFEKYFEGKHWTDGASGVFESIKSQHVDGKWLALPNSPTQDDIQDWLFQLQDDCLTKERRRYFTINAPSELTGAETQRQIDLIIKRSTGEPELSDARHDWRDIEVIGELKESSNGVKRTLVQIARYVRDVLTCQPTRRYVHAFTICGREMELWVFDRSGCYSSGPFDIHDEPRKFVQVMAGYIMMGEDELGLDTFREQDGDCTFIYVKQEAPESMKKLQLKSDPLTCQRSIVSRGTSCYLTKASGAEDWTLVTKLSWTSDRRKPEVDHLKLADQRGVEGIARLICHQSIASIKEMRSDLVFEKPYSFRGASGAASSFSQSGSQSRAPSVTSRSFSELHGLTISESTGERPSRKRKSVGVGPKPSKRSKSSSQRSSPLPNQLAYDVEEAQGASLLTPTGDQYDNRILRCLVLFPAGRPIYKYESPLQLMEALRDAIKAHRSLYTKGNILHRDISENNIIITDPTTTGHAGMLIDLDLAKEVGSGRSGARCRTGTMEFMAIEVLLNIDHTYRHDLESFFYVLIWQCTLRGWEFVSNPGSQPKPSLLTRWYMGSYEEIATAKGGVVGAKSFELILAKEFPPQFECIKPLCRELRGILFPIREGDIFTGTPKDPEIFYGPIIKAFDKAIEDIKEGE</sequence>
<evidence type="ECO:0000256" key="6">
    <source>
        <dbReference type="ARBA" id="ARBA00019973"/>
    </source>
</evidence>
<dbReference type="SUPFAM" id="SSF56112">
    <property type="entry name" value="Protein kinase-like (PK-like)"/>
    <property type="match status" value="1"/>
</dbReference>
<dbReference type="Proteomes" id="UP000224634">
    <property type="component" value="Unassembled WGS sequence"/>
</dbReference>
<dbReference type="OrthoDB" id="5584477at2759"/>
<dbReference type="PROSITE" id="PS50011">
    <property type="entry name" value="PROTEIN_KINASE_DOM"/>
    <property type="match status" value="1"/>
</dbReference>
<dbReference type="EMBL" id="PDNA01000021">
    <property type="protein sequence ID" value="PGH23710.1"/>
    <property type="molecule type" value="Genomic_DNA"/>
</dbReference>
<evidence type="ECO:0000256" key="7">
    <source>
        <dbReference type="ARBA" id="ARBA00022895"/>
    </source>
</evidence>
<dbReference type="GO" id="GO:0005524">
    <property type="term" value="F:ATP binding"/>
    <property type="evidence" value="ECO:0007669"/>
    <property type="project" value="InterPro"/>
</dbReference>
<comment type="subcellular location">
    <subcellularLocation>
        <location evidence="2">Chromosome</location>
        <location evidence="2">Telomere</location>
    </subcellularLocation>
</comment>
<comment type="catalytic activity">
    <reaction evidence="11">
        <text>L-seryl-[protein] + ATP = O-phospho-L-seryl-[protein] + ADP + H(+)</text>
        <dbReference type="Rhea" id="RHEA:17989"/>
        <dbReference type="Rhea" id="RHEA-COMP:9863"/>
        <dbReference type="Rhea" id="RHEA-COMP:11604"/>
        <dbReference type="ChEBI" id="CHEBI:15378"/>
        <dbReference type="ChEBI" id="CHEBI:29999"/>
        <dbReference type="ChEBI" id="CHEBI:30616"/>
        <dbReference type="ChEBI" id="CHEBI:83421"/>
        <dbReference type="ChEBI" id="CHEBI:456216"/>
        <dbReference type="EC" id="2.7.11.1"/>
    </reaction>
</comment>
<keyword evidence="15" id="KW-1185">Reference proteome</keyword>
<dbReference type="GO" id="GO:0004674">
    <property type="term" value="F:protein serine/threonine kinase activity"/>
    <property type="evidence" value="ECO:0007669"/>
    <property type="project" value="UniProtKB-EC"/>
</dbReference>
<dbReference type="PANTHER" id="PTHR38248">
    <property type="entry name" value="FUNK1 6"/>
    <property type="match status" value="1"/>
</dbReference>
<dbReference type="GO" id="GO:0000781">
    <property type="term" value="C:chromosome, telomeric region"/>
    <property type="evidence" value="ECO:0007669"/>
    <property type="project" value="UniProtKB-SubCell"/>
</dbReference>
<feature type="region of interest" description="Disordered" evidence="12">
    <location>
        <begin position="494"/>
        <end position="561"/>
    </location>
</feature>
<dbReference type="PROSITE" id="PS00109">
    <property type="entry name" value="PROTEIN_KINASE_TYR"/>
    <property type="match status" value="1"/>
</dbReference>
<dbReference type="Gene3D" id="1.10.510.10">
    <property type="entry name" value="Transferase(Phosphotransferase) domain 1"/>
    <property type="match status" value="1"/>
</dbReference>
<feature type="compositionally biased region" description="Low complexity" evidence="12">
    <location>
        <begin position="494"/>
        <end position="508"/>
    </location>
</feature>
<dbReference type="EC" id="2.7.11.1" evidence="4"/>
<evidence type="ECO:0000256" key="9">
    <source>
        <dbReference type="ARBA" id="ARBA00033194"/>
    </source>
</evidence>
<evidence type="ECO:0000256" key="12">
    <source>
        <dbReference type="SAM" id="MobiDB-lite"/>
    </source>
</evidence>
<evidence type="ECO:0000256" key="5">
    <source>
        <dbReference type="ARBA" id="ARBA00013948"/>
    </source>
</evidence>
<proteinExistence type="predicted"/>
<dbReference type="STRING" id="1447883.A0A2B7YRA5"/>
<comment type="catalytic activity">
    <reaction evidence="10">
        <text>L-threonyl-[protein] + ATP = O-phospho-L-threonyl-[protein] + ADP + H(+)</text>
        <dbReference type="Rhea" id="RHEA:46608"/>
        <dbReference type="Rhea" id="RHEA-COMP:11060"/>
        <dbReference type="Rhea" id="RHEA-COMP:11605"/>
        <dbReference type="ChEBI" id="CHEBI:15378"/>
        <dbReference type="ChEBI" id="CHEBI:30013"/>
        <dbReference type="ChEBI" id="CHEBI:30616"/>
        <dbReference type="ChEBI" id="CHEBI:61977"/>
        <dbReference type="ChEBI" id="CHEBI:456216"/>
        <dbReference type="EC" id="2.7.11.1"/>
    </reaction>
</comment>
<evidence type="ECO:0000256" key="8">
    <source>
        <dbReference type="ARBA" id="ARBA00030980"/>
    </source>
</evidence>
<evidence type="ECO:0000256" key="10">
    <source>
        <dbReference type="ARBA" id="ARBA00047899"/>
    </source>
</evidence>
<reference evidence="14 15" key="1">
    <citation type="submission" date="2017-10" db="EMBL/GenBank/DDBJ databases">
        <title>Comparative genomics in systemic dimorphic fungi from Ajellomycetaceae.</title>
        <authorList>
            <person name="Munoz J.F."/>
            <person name="Mcewen J.G."/>
            <person name="Clay O.K."/>
            <person name="Cuomo C.A."/>
        </authorList>
    </citation>
    <scope>NUCLEOTIDE SEQUENCE [LARGE SCALE GENOMIC DNA]</scope>
    <source>
        <strain evidence="14 15">UAMH7299</strain>
    </source>
</reference>
<comment type="subunit">
    <text evidence="3">Component of the EKC/KEOPS complex composed of at least BUD32, CGI121, GON7, KAE1 and PCC1; the whole complex dimerizes.</text>
</comment>
<protein>
    <recommendedName>
        <fullName evidence="6">EKC/KEOPS complex subunit BUD32</fullName>
        <ecNumber evidence="4">2.7.11.1</ecNumber>
    </recommendedName>
    <alternativeName>
        <fullName evidence="8 9">Atypical Serine/threonine protein kinase BUD32</fullName>
    </alternativeName>
    <alternativeName>
        <fullName evidence="5">EKC/KEOPS complex subunit bud32</fullName>
    </alternativeName>
</protein>
<dbReference type="InterPro" id="IPR040976">
    <property type="entry name" value="Pkinase_fungal"/>
</dbReference>
<evidence type="ECO:0000256" key="1">
    <source>
        <dbReference type="ARBA" id="ARBA00003747"/>
    </source>
</evidence>
<dbReference type="InterPro" id="IPR011009">
    <property type="entry name" value="Kinase-like_dom_sf"/>
</dbReference>
<evidence type="ECO:0000256" key="2">
    <source>
        <dbReference type="ARBA" id="ARBA00004574"/>
    </source>
</evidence>
<keyword evidence="7" id="KW-0779">Telomere</keyword>
<evidence type="ECO:0000256" key="4">
    <source>
        <dbReference type="ARBA" id="ARBA00012513"/>
    </source>
</evidence>
<dbReference type="PANTHER" id="PTHR38248:SF2">
    <property type="entry name" value="FUNK1 11"/>
    <property type="match status" value="1"/>
</dbReference>
<organism evidence="14 15">
    <name type="scientific">Polytolypa hystricis (strain UAMH7299)</name>
    <dbReference type="NCBI Taxonomy" id="1447883"/>
    <lineage>
        <taxon>Eukaryota</taxon>
        <taxon>Fungi</taxon>
        <taxon>Dikarya</taxon>
        <taxon>Ascomycota</taxon>
        <taxon>Pezizomycotina</taxon>
        <taxon>Eurotiomycetes</taxon>
        <taxon>Eurotiomycetidae</taxon>
        <taxon>Onygenales</taxon>
        <taxon>Onygenales incertae sedis</taxon>
        <taxon>Polytolypa</taxon>
    </lineage>
</organism>
<comment type="caution">
    <text evidence="14">The sequence shown here is derived from an EMBL/GenBank/DDBJ whole genome shotgun (WGS) entry which is preliminary data.</text>
</comment>
<dbReference type="InterPro" id="IPR008266">
    <property type="entry name" value="Tyr_kinase_AS"/>
</dbReference>
<feature type="domain" description="Protein kinase" evidence="13">
    <location>
        <begin position="420"/>
        <end position="814"/>
    </location>
</feature>
<dbReference type="InterPro" id="IPR000719">
    <property type="entry name" value="Prot_kinase_dom"/>
</dbReference>
<dbReference type="Pfam" id="PF17667">
    <property type="entry name" value="Pkinase_fungal"/>
    <property type="match status" value="1"/>
</dbReference>
<comment type="function">
    <text evidence="1">Component of the EKC/KEOPS complex that is required for the formation of a threonylcarbamoyl group on adenosine at position 37 (t(6)A37) in tRNAs that read codons beginning with adenine. The complex is probably involved in the transfer of the threonylcarbamoyl moiety of threonylcarbamoyl-AMP (TC-AMP) to the N6 group of A37. BUD32 has ATPase activity in the context of the EKC/KEOPS complex and likely plays a supporting role to the catalytic subunit KAE1. The EKC/KEOPS complex also promotes both telomere uncapping and telomere elongation. The complex is required for efficient recruitment of transcriptional coactivators.</text>
</comment>
<evidence type="ECO:0000256" key="11">
    <source>
        <dbReference type="ARBA" id="ARBA00048679"/>
    </source>
</evidence>
<dbReference type="AlphaFoldDB" id="A0A2B7YRA5"/>
<evidence type="ECO:0000259" key="13">
    <source>
        <dbReference type="PROSITE" id="PS50011"/>
    </source>
</evidence>
<keyword evidence="7" id="KW-0158">Chromosome</keyword>
<gene>
    <name evidence="14" type="ORF">AJ80_02316</name>
</gene>
<name>A0A2B7YRA5_POLH7</name>
<accession>A0A2B7YRA5</accession>
<evidence type="ECO:0000256" key="3">
    <source>
        <dbReference type="ARBA" id="ARBA00011534"/>
    </source>
</evidence>